<dbReference type="Pfam" id="PF00293">
    <property type="entry name" value="NUDIX"/>
    <property type="match status" value="1"/>
</dbReference>
<dbReference type="EMBL" id="MN740664">
    <property type="protein sequence ID" value="QHS79959.1"/>
    <property type="molecule type" value="Genomic_DNA"/>
</dbReference>
<feature type="domain" description="Nudix hydrolase" evidence="3">
    <location>
        <begin position="18"/>
        <end position="248"/>
    </location>
</feature>
<dbReference type="PROSITE" id="PS00893">
    <property type="entry name" value="NUDIX_BOX"/>
    <property type="match status" value="1"/>
</dbReference>
<dbReference type="InterPro" id="IPR000086">
    <property type="entry name" value="NUDIX_hydrolase_dom"/>
</dbReference>
<dbReference type="GO" id="GO:0016787">
    <property type="term" value="F:hydrolase activity"/>
    <property type="evidence" value="ECO:0007669"/>
    <property type="project" value="UniProtKB-KW"/>
</dbReference>
<accession>A0A6C0AJK3</accession>
<evidence type="ECO:0000259" key="3">
    <source>
        <dbReference type="PROSITE" id="PS51462"/>
    </source>
</evidence>
<dbReference type="GO" id="GO:0003676">
    <property type="term" value="F:nucleic acid binding"/>
    <property type="evidence" value="ECO:0007669"/>
    <property type="project" value="InterPro"/>
</dbReference>
<name>A0A6C0AJK3_9ZZZZ</name>
<dbReference type="Gene3D" id="3.90.79.10">
    <property type="entry name" value="Nucleoside Triphosphate Pyrophosphohydrolase"/>
    <property type="match status" value="1"/>
</dbReference>
<evidence type="ECO:0000259" key="2">
    <source>
        <dbReference type="PROSITE" id="PS50158"/>
    </source>
</evidence>
<dbReference type="PROSITE" id="PS51462">
    <property type="entry name" value="NUDIX"/>
    <property type="match status" value="1"/>
</dbReference>
<evidence type="ECO:0000313" key="4">
    <source>
        <dbReference type="EMBL" id="QHS79959.1"/>
    </source>
</evidence>
<dbReference type="InterPro" id="IPR015797">
    <property type="entry name" value="NUDIX_hydrolase-like_dom_sf"/>
</dbReference>
<evidence type="ECO:0008006" key="5">
    <source>
        <dbReference type="Google" id="ProtNLM"/>
    </source>
</evidence>
<dbReference type="SUPFAM" id="SSF55811">
    <property type="entry name" value="Nudix"/>
    <property type="match status" value="1"/>
</dbReference>
<dbReference type="AlphaFoldDB" id="A0A6C0AJK3"/>
<sequence length="255" mass="30069">MFCNNCGEKGHVFKACAEPVLSCGLVLINQPNVPVNPEDVQLLMIRRKDSMSFAEFMRGKYDPTNTEYVSLLFANMTLQEQTAIVCEPFDTLWRQLWGDDHSSPEYMYSKERFSRIDHAEMMRNNMSPYKEPEWGFPKGRRIRTETDIECAIREFNEETNIPRDAYTIMKDIRLDETFMGLNGIRYRHVYFVALLTSPELVNVSQKMTYMQRREISGIGWKTFKECRGYIRPHHVQREEMVEVLENIVKTYESMP</sequence>
<dbReference type="PROSITE" id="PS50158">
    <property type="entry name" value="ZF_CCHC"/>
    <property type="match status" value="1"/>
</dbReference>
<dbReference type="InterPro" id="IPR001878">
    <property type="entry name" value="Znf_CCHC"/>
</dbReference>
<keyword evidence="1" id="KW-0378">Hydrolase</keyword>
<organism evidence="4">
    <name type="scientific">viral metagenome</name>
    <dbReference type="NCBI Taxonomy" id="1070528"/>
    <lineage>
        <taxon>unclassified sequences</taxon>
        <taxon>metagenomes</taxon>
        <taxon>organismal metagenomes</taxon>
    </lineage>
</organism>
<dbReference type="InterPro" id="IPR020084">
    <property type="entry name" value="NUDIX_hydrolase_CS"/>
</dbReference>
<protein>
    <recommendedName>
        <fullName evidence="5">Nudix hydrolase domain-containing protein</fullName>
    </recommendedName>
</protein>
<reference evidence="4" key="1">
    <citation type="journal article" date="2020" name="Nature">
        <title>Giant virus diversity and host interactions through global metagenomics.</title>
        <authorList>
            <person name="Schulz F."/>
            <person name="Roux S."/>
            <person name="Paez-Espino D."/>
            <person name="Jungbluth S."/>
            <person name="Walsh D.A."/>
            <person name="Denef V.J."/>
            <person name="McMahon K.D."/>
            <person name="Konstantinidis K.T."/>
            <person name="Eloe-Fadrosh E.A."/>
            <person name="Kyrpides N.C."/>
            <person name="Woyke T."/>
        </authorList>
    </citation>
    <scope>NUCLEOTIDE SEQUENCE</scope>
    <source>
        <strain evidence="4">GVMAG-S-1035375-24</strain>
    </source>
</reference>
<evidence type="ECO:0000256" key="1">
    <source>
        <dbReference type="ARBA" id="ARBA00022801"/>
    </source>
</evidence>
<dbReference type="GO" id="GO:0008270">
    <property type="term" value="F:zinc ion binding"/>
    <property type="evidence" value="ECO:0007669"/>
    <property type="project" value="InterPro"/>
</dbReference>
<proteinExistence type="predicted"/>
<feature type="domain" description="CCHC-type" evidence="2">
    <location>
        <begin position="3"/>
        <end position="18"/>
    </location>
</feature>